<feature type="transmembrane region" description="Helical" evidence="1">
    <location>
        <begin position="31"/>
        <end position="53"/>
    </location>
</feature>
<organism evidence="2 3">
    <name type="scientific">Tsukamurella paurometabola (strain ATCC 8368 / DSM 20162 / CCUG 35730 / CIP 100753 / JCM 10117 / KCTC 9821 / NBRC 16120 / NCIMB 702349 / NCTC 13040)</name>
    <name type="common">Corynebacterium paurometabolum</name>
    <dbReference type="NCBI Taxonomy" id="521096"/>
    <lineage>
        <taxon>Bacteria</taxon>
        <taxon>Bacillati</taxon>
        <taxon>Actinomycetota</taxon>
        <taxon>Actinomycetes</taxon>
        <taxon>Mycobacteriales</taxon>
        <taxon>Tsukamurellaceae</taxon>
        <taxon>Tsukamurella</taxon>
    </lineage>
</organism>
<evidence type="ECO:0000256" key="1">
    <source>
        <dbReference type="SAM" id="Phobius"/>
    </source>
</evidence>
<feature type="transmembrane region" description="Helical" evidence="1">
    <location>
        <begin position="82"/>
        <end position="105"/>
    </location>
</feature>
<proteinExistence type="predicted"/>
<sequence length="124" mass="13833">MNSAATTIMLAAGNPADAPMPFFEMYIRPLILIGVGLFVVTWPLWLVLAFVLAKPRGMARSAMLAARTPEQYRIARRRRNWLVFWHTLACVLGLGPFFAVAFGAIKGPVIAPQARSYPVHYPYQ</sequence>
<keyword evidence="1" id="KW-0812">Transmembrane</keyword>
<dbReference type="STRING" id="521096.Tpau_0226"/>
<dbReference type="RefSeq" id="WP_013124935.1">
    <property type="nucleotide sequence ID" value="NC_014158.1"/>
</dbReference>
<evidence type="ECO:0008006" key="4">
    <source>
        <dbReference type="Google" id="ProtNLM"/>
    </source>
</evidence>
<evidence type="ECO:0000313" key="3">
    <source>
        <dbReference type="Proteomes" id="UP000001213"/>
    </source>
</evidence>
<dbReference type="AlphaFoldDB" id="D5UQP7"/>
<name>D5UQP7_TSUPD</name>
<evidence type="ECO:0000313" key="2">
    <source>
        <dbReference type="EMBL" id="ADG76880.1"/>
    </source>
</evidence>
<reference evidence="2 3" key="2">
    <citation type="journal article" date="2011" name="Stand. Genomic Sci.">
        <title>Complete genome sequence of Tsukamurella paurometabola type strain (no. 33).</title>
        <authorList>
            <person name="Munk A.C."/>
            <person name="Lapidus A."/>
            <person name="Lucas S."/>
            <person name="Nolan M."/>
            <person name="Tice H."/>
            <person name="Cheng J.F."/>
            <person name="Del Rio T.G."/>
            <person name="Goodwin L."/>
            <person name="Pitluck S."/>
            <person name="Liolios K."/>
            <person name="Huntemann M."/>
            <person name="Ivanova N."/>
            <person name="Mavromatis K."/>
            <person name="Mikhailova N."/>
            <person name="Pati A."/>
            <person name="Chen A."/>
            <person name="Palaniappan K."/>
            <person name="Tapia R."/>
            <person name="Han C."/>
            <person name="Land M."/>
            <person name="Hauser L."/>
            <person name="Chang Y.J."/>
            <person name="Jeffries C.D."/>
            <person name="Brettin T."/>
            <person name="Yasawong M."/>
            <person name="Brambilla E.M."/>
            <person name="Rohde M."/>
            <person name="Sikorski J."/>
            <person name="Goker M."/>
            <person name="Detter J.C."/>
            <person name="Woyke T."/>
            <person name="Bristow J."/>
            <person name="Eisen J.A."/>
            <person name="Markowitz V."/>
            <person name="Hugenholtz P."/>
            <person name="Kyrpides N.C."/>
            <person name="Klenk H.P."/>
        </authorList>
    </citation>
    <scope>NUCLEOTIDE SEQUENCE [LARGE SCALE GENOMIC DNA]</scope>
    <source>
        <strain evidence="3">ATCC 8368 / DSM 20162 / CCUG 35730 / CIP 100753 / JCM 10117 / KCTC 9821 / NBRC 16120 / NCIMB 702349 / NCTC 13040</strain>
    </source>
</reference>
<gene>
    <name evidence="2" type="ordered locus">Tpau_0226</name>
</gene>
<accession>D5UQP7</accession>
<keyword evidence="1" id="KW-1133">Transmembrane helix</keyword>
<dbReference type="Proteomes" id="UP000001213">
    <property type="component" value="Chromosome"/>
</dbReference>
<dbReference type="HOGENOM" id="CLU_2014265_0_0_11"/>
<dbReference type="KEGG" id="tpr:Tpau_0226"/>
<keyword evidence="3" id="KW-1185">Reference proteome</keyword>
<protein>
    <recommendedName>
        <fullName evidence="4">Transmembrane protein</fullName>
    </recommendedName>
</protein>
<keyword evidence="1" id="KW-0472">Membrane</keyword>
<reference evidence="3" key="1">
    <citation type="submission" date="2010-03" db="EMBL/GenBank/DDBJ databases">
        <title>The complete chromosome of Tsukamurella paurometabola DSM 20162.</title>
        <authorList>
            <consortium name="US DOE Joint Genome Institute (JGI-PGF)"/>
            <person name="Lucas S."/>
            <person name="Copeland A."/>
            <person name="Lapidus A."/>
            <person name="Glavina del Rio T."/>
            <person name="Dalin E."/>
            <person name="Tice H."/>
            <person name="Bruce D."/>
            <person name="Goodwin L."/>
            <person name="Pitluck S."/>
            <person name="Kyrpides N."/>
            <person name="Mavromatis K."/>
            <person name="Ivanova N."/>
            <person name="Mikhailova N."/>
            <person name="Munk A.C."/>
            <person name="Brettin T."/>
            <person name="Detter J.C."/>
            <person name="Tapia R."/>
            <person name="Han C."/>
            <person name="Larimer F."/>
            <person name="Land M."/>
            <person name="Hauser L."/>
            <person name="Markowitz V."/>
            <person name="Cheng J.-F."/>
            <person name="Hugenholtz P."/>
            <person name="Woyke T."/>
            <person name="Wu D."/>
            <person name="Jando M."/>
            <person name="Brambilla E."/>
            <person name="Klenk H.-P."/>
            <person name="Eisen J.A."/>
        </authorList>
    </citation>
    <scope>NUCLEOTIDE SEQUENCE [LARGE SCALE GENOMIC DNA]</scope>
    <source>
        <strain evidence="3">ATCC 8368 / DSM 20162 / CCUG 35730 / CIP 100753 / JCM 10117 / KCTC 9821 / NBRC 16120 / NCIMB 702349 / NCTC 13040</strain>
    </source>
</reference>
<dbReference type="EMBL" id="CP001966">
    <property type="protein sequence ID" value="ADG76880.1"/>
    <property type="molecule type" value="Genomic_DNA"/>
</dbReference>